<dbReference type="InterPro" id="IPR000873">
    <property type="entry name" value="AMP-dep_synth/lig_dom"/>
</dbReference>
<dbReference type="RefSeq" id="WP_062074979.1">
    <property type="nucleotide sequence ID" value="NZ_BBRC01000005.1"/>
</dbReference>
<gene>
    <name evidence="2" type="ORF">BKA03_001287</name>
</gene>
<accession>A0A7Y9ZBK7</accession>
<dbReference type="Proteomes" id="UP000547973">
    <property type="component" value="Unassembled WGS sequence"/>
</dbReference>
<dbReference type="GO" id="GO:0004467">
    <property type="term" value="F:long-chain fatty acid-CoA ligase activity"/>
    <property type="evidence" value="ECO:0007669"/>
    <property type="project" value="UniProtKB-EC"/>
</dbReference>
<dbReference type="InterPro" id="IPR020845">
    <property type="entry name" value="AMP-binding_CS"/>
</dbReference>
<dbReference type="EC" id="6.2.1.3" evidence="2"/>
<dbReference type="InterPro" id="IPR042099">
    <property type="entry name" value="ANL_N_sf"/>
</dbReference>
<protein>
    <submittedName>
        <fullName evidence="2">Long-chain acyl-CoA synthetase</fullName>
        <ecNumber evidence="2">6.2.1.3</ecNumber>
    </submittedName>
</protein>
<evidence type="ECO:0000259" key="1">
    <source>
        <dbReference type="Pfam" id="PF00501"/>
    </source>
</evidence>
<proteinExistence type="predicted"/>
<feature type="domain" description="AMP-dependent synthetase/ligase" evidence="1">
    <location>
        <begin position="27"/>
        <end position="428"/>
    </location>
</feature>
<evidence type="ECO:0000313" key="3">
    <source>
        <dbReference type="Proteomes" id="UP000547973"/>
    </source>
</evidence>
<dbReference type="AlphaFoldDB" id="A0A7Y9ZBK7"/>
<name>A0A7Y9ZBK7_9MICO</name>
<dbReference type="Pfam" id="PF23562">
    <property type="entry name" value="AMP-binding_C_3"/>
    <property type="match status" value="1"/>
</dbReference>
<comment type="caution">
    <text evidence="2">The sequence shown here is derived from an EMBL/GenBank/DDBJ whole genome shotgun (WGS) entry which is preliminary data.</text>
</comment>
<dbReference type="PROSITE" id="PS00455">
    <property type="entry name" value="AMP_BINDING"/>
    <property type="match status" value="1"/>
</dbReference>
<reference evidence="2 3" key="1">
    <citation type="submission" date="2020-07" db="EMBL/GenBank/DDBJ databases">
        <title>Sequencing the genomes of 1000 actinobacteria strains.</title>
        <authorList>
            <person name="Klenk H.-P."/>
        </authorList>
    </citation>
    <scope>NUCLEOTIDE SEQUENCE [LARGE SCALE GENOMIC DNA]</scope>
    <source>
        <strain evidence="2 3">DSM 19970</strain>
    </source>
</reference>
<keyword evidence="3" id="KW-1185">Reference proteome</keyword>
<dbReference type="GO" id="GO:0016020">
    <property type="term" value="C:membrane"/>
    <property type="evidence" value="ECO:0007669"/>
    <property type="project" value="TreeGrafter"/>
</dbReference>
<dbReference type="PANTHER" id="PTHR43272:SF52">
    <property type="entry name" value="AMP-DEPENDENT SYNTHETASE_LIGASE DOMAIN-CONTAINING PROTEIN"/>
    <property type="match status" value="1"/>
</dbReference>
<organism evidence="2 3">
    <name type="scientific">Demequina lutea</name>
    <dbReference type="NCBI Taxonomy" id="431489"/>
    <lineage>
        <taxon>Bacteria</taxon>
        <taxon>Bacillati</taxon>
        <taxon>Actinomycetota</taxon>
        <taxon>Actinomycetes</taxon>
        <taxon>Micrococcales</taxon>
        <taxon>Demequinaceae</taxon>
        <taxon>Demequina</taxon>
    </lineage>
</organism>
<keyword evidence="2" id="KW-0436">Ligase</keyword>
<dbReference type="Pfam" id="PF00501">
    <property type="entry name" value="AMP-binding"/>
    <property type="match status" value="1"/>
</dbReference>
<dbReference type="Gene3D" id="3.40.50.12780">
    <property type="entry name" value="N-terminal domain of ligase-like"/>
    <property type="match status" value="1"/>
</dbReference>
<dbReference type="PANTHER" id="PTHR43272">
    <property type="entry name" value="LONG-CHAIN-FATTY-ACID--COA LIGASE"/>
    <property type="match status" value="1"/>
</dbReference>
<dbReference type="SUPFAM" id="SSF56801">
    <property type="entry name" value="Acetyl-CoA synthetase-like"/>
    <property type="match status" value="1"/>
</dbReference>
<dbReference type="CDD" id="cd05907">
    <property type="entry name" value="VL_LC_FACS_like"/>
    <property type="match status" value="1"/>
</dbReference>
<dbReference type="EMBL" id="JACBZO010000001">
    <property type="protein sequence ID" value="NYI41168.1"/>
    <property type="molecule type" value="Genomic_DNA"/>
</dbReference>
<sequence length="604" mass="64601">MDKAAPTEFGLPALVTIADDYTVISLLRERASEHPDRTYCEHKNKSGGWVPVTLAEFRQQVEAVAKGIVASGVKQGDCVGLQASTRYEWALFDFAIMAAGAMTVPIYPSSSAKQLEWIVEDAALTMLIVETSKNRAVAQSVKNVPQILVIDGESGAVETLMAAGAAISDAELAVRTATQRLDDVASVVYTSGTTGNPKGVELTHRNLVEHALNAAAYPDLHEVTKPGNRLLLFLPLAHVLARHLEILSLASGMTIGFAPSPATLPSDLKTFKPHWMIAVPRVLEAFYNTAEARTGGGVKQKLFNWAARVSRGAAAARQEGRVGPILTLELAIADRLVLHKIRDAMGGQMRFIVCGGAKLAPKFGYFYTGLGVSVLEGYGLTESSAPTTCNPQFAARVGTVGMPLPGCTVRIADDGEVLLKGPNIFAGYRHAPELTAEVFNNGWFATGDLGSLDAGGYLTLTGRKKEIIVLDAGKNVQPAGLEDAIRTDATVQEVVVIGDGQAFVAALIALDEPMLRHWLTQRGLPAMTIAEAGAHPDVLAHLKELVAGANATVSKAESIRKFRVLPRPLTEAEGEFSASMKVRRKVVMEHFADVVEDIYPPRGE</sequence>
<evidence type="ECO:0000313" key="2">
    <source>
        <dbReference type="EMBL" id="NYI41168.1"/>
    </source>
</evidence>